<gene>
    <name evidence="3" type="ORF">OL497_10205</name>
</gene>
<evidence type="ECO:0000313" key="3">
    <source>
        <dbReference type="EMBL" id="MCW3484267.1"/>
    </source>
</evidence>
<reference evidence="3 4" key="1">
    <citation type="submission" date="2022-10" db="EMBL/GenBank/DDBJ databases">
        <title>Chitinophaga nivalis PC15 sp. nov., isolated from Pyeongchang county, South Korea.</title>
        <authorList>
            <person name="Trinh H.N."/>
        </authorList>
    </citation>
    <scope>NUCLEOTIDE SEQUENCE [LARGE SCALE GENOMIC DNA]</scope>
    <source>
        <strain evidence="3 4">PC14</strain>
    </source>
</reference>
<name>A0ABT3IJY3_9BACT</name>
<comment type="caution">
    <text evidence="3">The sequence shown here is derived from an EMBL/GenBank/DDBJ whole genome shotgun (WGS) entry which is preliminary data.</text>
</comment>
<feature type="coiled-coil region" evidence="1">
    <location>
        <begin position="325"/>
        <end position="352"/>
    </location>
</feature>
<proteinExistence type="predicted"/>
<dbReference type="RefSeq" id="WP_264729786.1">
    <property type="nucleotide sequence ID" value="NZ_JAPDNR010000001.1"/>
</dbReference>
<feature type="chain" id="PRO_5047372368" description="BZIP transcription factor" evidence="2">
    <location>
        <begin position="20"/>
        <end position="355"/>
    </location>
</feature>
<keyword evidence="4" id="KW-1185">Reference proteome</keyword>
<keyword evidence="1" id="KW-0175">Coiled coil</keyword>
<protein>
    <recommendedName>
        <fullName evidence="5">BZIP transcription factor</fullName>
    </recommendedName>
</protein>
<feature type="signal peptide" evidence="2">
    <location>
        <begin position="1"/>
        <end position="19"/>
    </location>
</feature>
<organism evidence="3 4">
    <name type="scientific">Chitinophaga nivalis</name>
    <dbReference type="NCBI Taxonomy" id="2991709"/>
    <lineage>
        <taxon>Bacteria</taxon>
        <taxon>Pseudomonadati</taxon>
        <taxon>Bacteroidota</taxon>
        <taxon>Chitinophagia</taxon>
        <taxon>Chitinophagales</taxon>
        <taxon>Chitinophagaceae</taxon>
        <taxon>Chitinophaga</taxon>
    </lineage>
</organism>
<accession>A0ABT3IJY3</accession>
<evidence type="ECO:0000256" key="2">
    <source>
        <dbReference type="SAM" id="SignalP"/>
    </source>
</evidence>
<dbReference type="Proteomes" id="UP001207742">
    <property type="component" value="Unassembled WGS sequence"/>
</dbReference>
<evidence type="ECO:0000256" key="1">
    <source>
        <dbReference type="SAM" id="Coils"/>
    </source>
</evidence>
<keyword evidence="2" id="KW-0732">Signal</keyword>
<sequence>MKRCLFTVALSCMMVHSYAQETLQSVTERGNKTDRRLILGDKEDGKSKMFIDGGISLSAGLDGASERPSLLNSTIIELRGQSSTSYYQDDGFLRLSAGGGKYAGSKSFIDLSGYSSKPDMLQNIVFGTSGGEHMRINNLGNIGIGTKEPGAKLHVQGNIMAMGQLISRIDNPNVGGTIAVVNPAKAADGQARLWNIMNMSGTYGNSLQFWAYDEKGCTGGGMCAPRLVLMDNGNVGIGTSKPQSLLSVAGIITGQRVKVTTTGWADDVFHPGYTLPTLQEVEKHIREHQHLPGIPSEATIIKDGLDVGDMQQQQMRKIEELTLYLIEQQKQLAAQQQLLAAQEKRLKELESKLSK</sequence>
<dbReference type="EMBL" id="JAPDNS010000001">
    <property type="protein sequence ID" value="MCW3484267.1"/>
    <property type="molecule type" value="Genomic_DNA"/>
</dbReference>
<evidence type="ECO:0008006" key="5">
    <source>
        <dbReference type="Google" id="ProtNLM"/>
    </source>
</evidence>
<evidence type="ECO:0000313" key="4">
    <source>
        <dbReference type="Proteomes" id="UP001207742"/>
    </source>
</evidence>